<reference evidence="1" key="1">
    <citation type="submission" date="2021-06" db="EMBL/GenBank/DDBJ databases">
        <authorList>
            <person name="Kallberg Y."/>
            <person name="Tangrot J."/>
            <person name="Rosling A."/>
        </authorList>
    </citation>
    <scope>NUCLEOTIDE SEQUENCE</scope>
    <source>
        <strain evidence="1">CL551</strain>
    </source>
</reference>
<dbReference type="AlphaFoldDB" id="A0A9N9IB83"/>
<dbReference type="EMBL" id="CAJVPV010025700">
    <property type="protein sequence ID" value="CAG8729614.1"/>
    <property type="molecule type" value="Genomic_DNA"/>
</dbReference>
<evidence type="ECO:0000313" key="2">
    <source>
        <dbReference type="Proteomes" id="UP000789342"/>
    </source>
</evidence>
<protein>
    <submittedName>
        <fullName evidence="1">6873_t:CDS:1</fullName>
    </submittedName>
</protein>
<dbReference type="Proteomes" id="UP000789342">
    <property type="component" value="Unassembled WGS sequence"/>
</dbReference>
<comment type="caution">
    <text evidence="1">The sequence shown here is derived from an EMBL/GenBank/DDBJ whole genome shotgun (WGS) entry which is preliminary data.</text>
</comment>
<evidence type="ECO:0000313" key="1">
    <source>
        <dbReference type="EMBL" id="CAG8729614.1"/>
    </source>
</evidence>
<gene>
    <name evidence="1" type="ORF">AMORRO_LOCUS13916</name>
</gene>
<feature type="non-terminal residue" evidence="1">
    <location>
        <position position="80"/>
    </location>
</feature>
<feature type="non-terminal residue" evidence="1">
    <location>
        <position position="1"/>
    </location>
</feature>
<organism evidence="1 2">
    <name type="scientific">Acaulospora morrowiae</name>
    <dbReference type="NCBI Taxonomy" id="94023"/>
    <lineage>
        <taxon>Eukaryota</taxon>
        <taxon>Fungi</taxon>
        <taxon>Fungi incertae sedis</taxon>
        <taxon>Mucoromycota</taxon>
        <taxon>Glomeromycotina</taxon>
        <taxon>Glomeromycetes</taxon>
        <taxon>Diversisporales</taxon>
        <taxon>Acaulosporaceae</taxon>
        <taxon>Acaulospora</taxon>
    </lineage>
</organism>
<name>A0A9N9IB83_9GLOM</name>
<proteinExistence type="predicted"/>
<accession>A0A9N9IB83</accession>
<keyword evidence="2" id="KW-1185">Reference proteome</keyword>
<sequence length="80" mass="8828">RSVSGVLILSSFTLKSPRPADVNERIKEQLILGVILKTSSSSSMTELGICERKGDGLANSVWTNQPAMRMMSQEFEENVQ</sequence>